<evidence type="ECO:0000313" key="2">
    <source>
        <dbReference type="Proteomes" id="UP000322927"/>
    </source>
</evidence>
<gene>
    <name evidence="1" type="ORF">DEJ48_35985</name>
</gene>
<dbReference type="Proteomes" id="UP000322927">
    <property type="component" value="Chromosome"/>
</dbReference>
<protein>
    <submittedName>
        <fullName evidence="1">Uncharacterized protein</fullName>
    </submittedName>
</protein>
<dbReference type="AlphaFoldDB" id="A0A5P2C776"/>
<evidence type="ECO:0000313" key="1">
    <source>
        <dbReference type="EMBL" id="QES38100.1"/>
    </source>
</evidence>
<organism evidence="1 2">
    <name type="scientific">Streptomyces venezuelae</name>
    <dbReference type="NCBI Taxonomy" id="54571"/>
    <lineage>
        <taxon>Bacteria</taxon>
        <taxon>Bacillati</taxon>
        <taxon>Actinomycetota</taxon>
        <taxon>Actinomycetes</taxon>
        <taxon>Kitasatosporales</taxon>
        <taxon>Streptomycetaceae</taxon>
        <taxon>Streptomyces</taxon>
    </lineage>
</organism>
<reference evidence="1 2" key="1">
    <citation type="submission" date="2018-05" db="EMBL/GenBank/DDBJ databases">
        <title>Streptomyces venezuelae.</title>
        <authorList>
            <person name="Kim W."/>
            <person name="Lee N."/>
            <person name="Cho B.-K."/>
        </authorList>
    </citation>
    <scope>NUCLEOTIDE SEQUENCE [LARGE SCALE GENOMIC DNA]</scope>
    <source>
        <strain evidence="1 2">ATCC 14584</strain>
    </source>
</reference>
<dbReference type="EMBL" id="CP029192">
    <property type="protein sequence ID" value="QES38100.1"/>
    <property type="molecule type" value="Genomic_DNA"/>
</dbReference>
<name>A0A5P2C776_STRVZ</name>
<accession>A0A5P2C776</accession>
<sequence length="114" mass="12155">MTGENPDVILKTPAVHHRADGYTGGPGTAIVGLVKPRHGRRASMDLALSEIPDWISIPAKPEEVTARDELHTPFGLYLLLHELTARSRELTDGDRLLVGHCAAGGRGASRACAP</sequence>
<proteinExistence type="predicted"/>